<feature type="compositionally biased region" description="Polar residues" evidence="1">
    <location>
        <begin position="60"/>
        <end position="70"/>
    </location>
</feature>
<feature type="region of interest" description="Disordered" evidence="1">
    <location>
        <begin position="31"/>
        <end position="82"/>
    </location>
</feature>
<gene>
    <name evidence="2" type="ORF">LSALG_LOCUS24110</name>
</gene>
<keyword evidence="3" id="KW-1185">Reference proteome</keyword>
<accession>A0AA36E6X1</accession>
<sequence>MNSTTIPWRHVVARGRQPPNGSSEAAIGMEMKREEGGSNPLSTATAPTKRRRFTDLIGSSVINSDGTTTAGGKDRTAGGSSVSPLWSSFPLVIEDFIDGLA</sequence>
<organism evidence="2 3">
    <name type="scientific">Lactuca saligna</name>
    <name type="common">Willowleaf lettuce</name>
    <dbReference type="NCBI Taxonomy" id="75948"/>
    <lineage>
        <taxon>Eukaryota</taxon>
        <taxon>Viridiplantae</taxon>
        <taxon>Streptophyta</taxon>
        <taxon>Embryophyta</taxon>
        <taxon>Tracheophyta</taxon>
        <taxon>Spermatophyta</taxon>
        <taxon>Magnoliopsida</taxon>
        <taxon>eudicotyledons</taxon>
        <taxon>Gunneridae</taxon>
        <taxon>Pentapetalae</taxon>
        <taxon>asterids</taxon>
        <taxon>campanulids</taxon>
        <taxon>Asterales</taxon>
        <taxon>Asteraceae</taxon>
        <taxon>Cichorioideae</taxon>
        <taxon>Cichorieae</taxon>
        <taxon>Lactucinae</taxon>
        <taxon>Lactuca</taxon>
    </lineage>
</organism>
<evidence type="ECO:0000313" key="2">
    <source>
        <dbReference type="EMBL" id="CAI9284593.1"/>
    </source>
</evidence>
<proteinExistence type="predicted"/>
<reference evidence="2" key="1">
    <citation type="submission" date="2023-04" db="EMBL/GenBank/DDBJ databases">
        <authorList>
            <person name="Vijverberg K."/>
            <person name="Xiong W."/>
            <person name="Schranz E."/>
        </authorList>
    </citation>
    <scope>NUCLEOTIDE SEQUENCE</scope>
</reference>
<protein>
    <submittedName>
        <fullName evidence="2">Uncharacterized protein</fullName>
    </submittedName>
</protein>
<evidence type="ECO:0000313" key="3">
    <source>
        <dbReference type="Proteomes" id="UP001177003"/>
    </source>
</evidence>
<name>A0AA36E6X1_LACSI</name>
<dbReference type="EMBL" id="OX465081">
    <property type="protein sequence ID" value="CAI9284593.1"/>
    <property type="molecule type" value="Genomic_DNA"/>
</dbReference>
<dbReference type="Proteomes" id="UP001177003">
    <property type="component" value="Chromosome 5"/>
</dbReference>
<evidence type="ECO:0000256" key="1">
    <source>
        <dbReference type="SAM" id="MobiDB-lite"/>
    </source>
</evidence>
<dbReference type="AlphaFoldDB" id="A0AA36E6X1"/>